<proteinExistence type="predicted"/>
<feature type="transmembrane region" description="Helical" evidence="1">
    <location>
        <begin position="78"/>
        <end position="99"/>
    </location>
</feature>
<organism evidence="2 3">
    <name type="scientific">Microbacterium resistens</name>
    <dbReference type="NCBI Taxonomy" id="156977"/>
    <lineage>
        <taxon>Bacteria</taxon>
        <taxon>Bacillati</taxon>
        <taxon>Actinomycetota</taxon>
        <taxon>Actinomycetes</taxon>
        <taxon>Micrococcales</taxon>
        <taxon>Microbacteriaceae</taxon>
        <taxon>Microbacterium</taxon>
    </lineage>
</organism>
<evidence type="ECO:0000256" key="1">
    <source>
        <dbReference type="SAM" id="Phobius"/>
    </source>
</evidence>
<name>A0ABU1SBB1_9MICO</name>
<dbReference type="RefSeq" id="WP_310019148.1">
    <property type="nucleotide sequence ID" value="NZ_JAVDUM010000005.1"/>
</dbReference>
<keyword evidence="1" id="KW-1133">Transmembrane helix</keyword>
<sequence>MHRRDLYAGALAWPLVALGGLFLGSGPMSEWDMSVASSIAFLIGVVIVAFLVGVLLWRPLAAKLIVGQDSRSLLNESLRATVLGIGLGAALAVPAALLSRNFAWPASMAPIISMVVAAGIASLGASLLARFFRRQARAPRNGKA</sequence>
<protein>
    <submittedName>
        <fullName evidence="2">MFS family permease</fullName>
    </submittedName>
</protein>
<dbReference type="Proteomes" id="UP001259347">
    <property type="component" value="Unassembled WGS sequence"/>
</dbReference>
<accession>A0ABU1SBB1</accession>
<keyword evidence="3" id="KW-1185">Reference proteome</keyword>
<evidence type="ECO:0000313" key="2">
    <source>
        <dbReference type="EMBL" id="MDR6866907.1"/>
    </source>
</evidence>
<gene>
    <name evidence="2" type="ORF">J2Y69_001506</name>
</gene>
<dbReference type="EMBL" id="JAVDUM010000005">
    <property type="protein sequence ID" value="MDR6866907.1"/>
    <property type="molecule type" value="Genomic_DNA"/>
</dbReference>
<evidence type="ECO:0000313" key="3">
    <source>
        <dbReference type="Proteomes" id="UP001259347"/>
    </source>
</evidence>
<feature type="transmembrane region" description="Helical" evidence="1">
    <location>
        <begin position="111"/>
        <end position="132"/>
    </location>
</feature>
<comment type="caution">
    <text evidence="2">The sequence shown here is derived from an EMBL/GenBank/DDBJ whole genome shotgun (WGS) entry which is preliminary data.</text>
</comment>
<feature type="transmembrane region" description="Helical" evidence="1">
    <location>
        <begin position="35"/>
        <end position="57"/>
    </location>
</feature>
<reference evidence="2 3" key="1">
    <citation type="submission" date="2023-07" db="EMBL/GenBank/DDBJ databases">
        <title>Sorghum-associated microbial communities from plants grown in Nebraska, USA.</title>
        <authorList>
            <person name="Schachtman D."/>
        </authorList>
    </citation>
    <scope>NUCLEOTIDE SEQUENCE [LARGE SCALE GENOMIC DNA]</scope>
    <source>
        <strain evidence="2 3">2980</strain>
    </source>
</reference>
<keyword evidence="1" id="KW-0472">Membrane</keyword>
<keyword evidence="1" id="KW-0812">Transmembrane</keyword>
<feature type="transmembrane region" description="Helical" evidence="1">
    <location>
        <begin position="7"/>
        <end position="23"/>
    </location>
</feature>